<dbReference type="AlphaFoldDB" id="A0A743NF00"/>
<dbReference type="EMBL" id="DAAURG010000010">
    <property type="protein sequence ID" value="HAF2098067.1"/>
    <property type="molecule type" value="Genomic_DNA"/>
</dbReference>
<reference evidence="2" key="1">
    <citation type="journal article" date="2018" name="Genome Biol.">
        <title>SKESA: strategic k-mer extension for scrupulous assemblies.</title>
        <authorList>
            <person name="Souvorov A."/>
            <person name="Agarwala R."/>
            <person name="Lipman D.J."/>
        </authorList>
    </citation>
    <scope>NUCLEOTIDE SEQUENCE</scope>
    <source>
        <strain evidence="2">MA.CK_98/00007638</strain>
    </source>
</reference>
<keyword evidence="1" id="KW-0175">Coiled coil</keyword>
<proteinExistence type="predicted"/>
<accession>A0A743NF00</accession>
<comment type="caution">
    <text evidence="2">The sequence shown here is derived from an EMBL/GenBank/DDBJ whole genome shotgun (WGS) entry which is preliminary data.</text>
</comment>
<evidence type="ECO:0000256" key="1">
    <source>
        <dbReference type="SAM" id="Coils"/>
    </source>
</evidence>
<evidence type="ECO:0000313" key="2">
    <source>
        <dbReference type="EMBL" id="HAF2098067.1"/>
    </source>
</evidence>
<feature type="coiled-coil region" evidence="1">
    <location>
        <begin position="161"/>
        <end position="188"/>
    </location>
</feature>
<reference evidence="2" key="2">
    <citation type="submission" date="2020-02" db="EMBL/GenBank/DDBJ databases">
        <authorList>
            <consortium name="NCBI Pathogen Detection Project"/>
        </authorList>
    </citation>
    <scope>NUCLEOTIDE SEQUENCE</scope>
    <source>
        <strain evidence="2">MA.CK_98/00007638</strain>
    </source>
</reference>
<dbReference type="InterPro" id="IPR025153">
    <property type="entry name" value="Ead_Ea22"/>
</dbReference>
<name>A0A743NF00_SALER</name>
<dbReference type="Pfam" id="PF13935">
    <property type="entry name" value="Ead_Ea22"/>
    <property type="match status" value="1"/>
</dbReference>
<organism evidence="2">
    <name type="scientific">Salmonella enterica</name>
    <name type="common">Salmonella choleraesuis</name>
    <dbReference type="NCBI Taxonomy" id="28901"/>
    <lineage>
        <taxon>Bacteria</taxon>
        <taxon>Pseudomonadati</taxon>
        <taxon>Pseudomonadota</taxon>
        <taxon>Gammaproteobacteria</taxon>
        <taxon>Enterobacterales</taxon>
        <taxon>Enterobacteriaceae</taxon>
        <taxon>Salmonella</taxon>
    </lineage>
</organism>
<feature type="coiled-coil region" evidence="1">
    <location>
        <begin position="78"/>
        <end position="119"/>
    </location>
</feature>
<protein>
    <submittedName>
        <fullName evidence="2">Ead/Ea22-like family protein</fullName>
    </submittedName>
</protein>
<sequence>MNIDKQALRKVAEKAQAARARLESFPDEDGVLFEDDDIKSDVSACNKFFVLATPATMLALLDELEAETRYREGAFIACNRWHDKFREADDKLEAAERRIEELERSETQLINERDSAESALNDAYKAVMGQAPEWSNWFSFENAIDEIELVCELWRNQTDDVIQFRQRIQELEAKLETADRLQDSAFRDGLKAGFSYGQTDDQSGFTQCMSAYSPRTGIGVKQQQDSVDSDVGSRNQPGMVVAIHIDAGDFVKVKGKVFEVEETDFDDHDVTLWFVGGNVLKCAAGCPVEVVSAPVAAGIKVKGE</sequence>
<gene>
    <name evidence="2" type="ORF">G8O08_003985</name>
</gene>